<name>A0A8J3SLR2_9ACTN</name>
<dbReference type="Proteomes" id="UP000619788">
    <property type="component" value="Unassembled WGS sequence"/>
</dbReference>
<accession>A0A8J3SLR2</accession>
<evidence type="ECO:0000313" key="2">
    <source>
        <dbReference type="Proteomes" id="UP000619788"/>
    </source>
</evidence>
<evidence type="ECO:0000313" key="1">
    <source>
        <dbReference type="EMBL" id="GIH91903.1"/>
    </source>
</evidence>
<comment type="caution">
    <text evidence="1">The sequence shown here is derived from an EMBL/GenBank/DDBJ whole genome shotgun (WGS) entry which is preliminary data.</text>
</comment>
<organism evidence="1 2">
    <name type="scientific">Planobispora siamensis</name>
    <dbReference type="NCBI Taxonomy" id="936338"/>
    <lineage>
        <taxon>Bacteria</taxon>
        <taxon>Bacillati</taxon>
        <taxon>Actinomycetota</taxon>
        <taxon>Actinomycetes</taxon>
        <taxon>Streptosporangiales</taxon>
        <taxon>Streptosporangiaceae</taxon>
        <taxon>Planobispora</taxon>
    </lineage>
</organism>
<dbReference type="AlphaFoldDB" id="A0A8J3SLR2"/>
<reference evidence="1 2" key="1">
    <citation type="submission" date="2021-01" db="EMBL/GenBank/DDBJ databases">
        <title>Whole genome shotgun sequence of Planobispora siamensis NBRC 107568.</title>
        <authorList>
            <person name="Komaki H."/>
            <person name="Tamura T."/>
        </authorList>
    </citation>
    <scope>NUCLEOTIDE SEQUENCE [LARGE SCALE GENOMIC DNA]</scope>
    <source>
        <strain evidence="1 2">NBRC 107568</strain>
    </source>
</reference>
<sequence length="49" mass="5433">MTAEPTCSACGLPVQRTLTVNGWQWVALQIRIPDPRRYCCPGTATPHVH</sequence>
<protein>
    <submittedName>
        <fullName evidence="1">Uncharacterized protein</fullName>
    </submittedName>
</protein>
<proteinExistence type="predicted"/>
<keyword evidence="2" id="KW-1185">Reference proteome</keyword>
<dbReference type="EMBL" id="BOOJ01000023">
    <property type="protein sequence ID" value="GIH91903.1"/>
    <property type="molecule type" value="Genomic_DNA"/>
</dbReference>
<dbReference type="RefSeq" id="WP_204064155.1">
    <property type="nucleotide sequence ID" value="NZ_BOOJ01000023.1"/>
</dbReference>
<gene>
    <name evidence="1" type="ORF">Psi01_25330</name>
</gene>